<dbReference type="RefSeq" id="WP_119277181.1">
    <property type="nucleotide sequence ID" value="NZ_QWLA01000025.1"/>
</dbReference>
<keyword evidence="2 8" id="KW-0489">Methyltransferase</keyword>
<evidence type="ECO:0000313" key="9">
    <source>
        <dbReference type="Proteomes" id="UP000265341"/>
    </source>
</evidence>
<dbReference type="AlphaFoldDB" id="A0A399EWG8"/>
<keyword evidence="3 8" id="KW-0808">Transferase</keyword>
<evidence type="ECO:0000256" key="2">
    <source>
        <dbReference type="ARBA" id="ARBA00022603"/>
    </source>
</evidence>
<dbReference type="PROSITE" id="PS00092">
    <property type="entry name" value="N6_MTASE"/>
    <property type="match status" value="1"/>
</dbReference>
<dbReference type="PANTHER" id="PTHR33841">
    <property type="entry name" value="DNA METHYLTRANSFERASE YEEA-RELATED"/>
    <property type="match status" value="1"/>
</dbReference>
<gene>
    <name evidence="8" type="primary">paeR7IM_2</name>
    <name evidence="8" type="ORF">Mrose_01591</name>
</gene>
<dbReference type="GO" id="GO:0003676">
    <property type="term" value="F:nucleic acid binding"/>
    <property type="evidence" value="ECO:0007669"/>
    <property type="project" value="InterPro"/>
</dbReference>
<evidence type="ECO:0000256" key="4">
    <source>
        <dbReference type="ARBA" id="ARBA00022691"/>
    </source>
</evidence>
<keyword evidence="4" id="KW-0949">S-adenosyl-L-methionine</keyword>
<evidence type="ECO:0000256" key="5">
    <source>
        <dbReference type="ARBA" id="ARBA00047942"/>
    </source>
</evidence>
<evidence type="ECO:0000256" key="6">
    <source>
        <dbReference type="SAM" id="MobiDB-lite"/>
    </source>
</evidence>
<comment type="catalytic activity">
    <reaction evidence="5">
        <text>a 2'-deoxyadenosine in DNA + S-adenosyl-L-methionine = an N(6)-methyl-2'-deoxyadenosine in DNA + S-adenosyl-L-homocysteine + H(+)</text>
        <dbReference type="Rhea" id="RHEA:15197"/>
        <dbReference type="Rhea" id="RHEA-COMP:12418"/>
        <dbReference type="Rhea" id="RHEA-COMP:12419"/>
        <dbReference type="ChEBI" id="CHEBI:15378"/>
        <dbReference type="ChEBI" id="CHEBI:57856"/>
        <dbReference type="ChEBI" id="CHEBI:59789"/>
        <dbReference type="ChEBI" id="CHEBI:90615"/>
        <dbReference type="ChEBI" id="CHEBI:90616"/>
        <dbReference type="EC" id="2.1.1.72"/>
    </reaction>
</comment>
<dbReference type="EC" id="2.1.1.72" evidence="1"/>
<protein>
    <recommendedName>
        <fullName evidence="1">site-specific DNA-methyltransferase (adenine-specific)</fullName>
        <ecNumber evidence="1">2.1.1.72</ecNumber>
    </recommendedName>
</protein>
<name>A0A399EWG8_9DEIN</name>
<dbReference type="InterPro" id="IPR029063">
    <property type="entry name" value="SAM-dependent_MTases_sf"/>
</dbReference>
<dbReference type="EMBL" id="QWLA01000025">
    <property type="protein sequence ID" value="RIH86882.1"/>
    <property type="molecule type" value="Genomic_DNA"/>
</dbReference>
<sequence>MTPDLPPAARVSPEARAAVERLASSAEATARGAVYTRREVVDFVLDLVGYTQDRPLHEKRLLEPAFGGGNFLLPAIERLLSAWRAARPDGSPLADLAGAIRAVELHHETFRGTHASVVALLRREGLPADVATALADRWLLQGDFLLTPLEGEFDFVVGNPPYVRQERIPASLLAEYRRRYPTFSHRADLYVPFFERGLSLLSQGGCLGFVCSDRWMKNRYGGRLRSLVAERFHLKVYVDMADTLAFHSEVLAYPAVSVISREAPGATRVAYRPALDRATLAALADALCAPILPKKPEPEPGPGQVRELARVAHGAEPWLLESADQAALLRRLEAAFPTLEEAGCRVGIGVATGADEAFIEARGCGGAIKPSGFSPGRLATARRGLPHVPRRGMWHSGRLVCDKMPIGLVRRKPSRTLDQTPYRGTHGKSRLRRRSKYRASPCKTLVPGAVVSPRIPRALAVGVSTHLFVSHLLHKKVCCQGSHP</sequence>
<dbReference type="Gene3D" id="3.40.50.150">
    <property type="entry name" value="Vaccinia Virus protein VP39"/>
    <property type="match status" value="1"/>
</dbReference>
<dbReference type="Proteomes" id="UP000265341">
    <property type="component" value="Unassembled WGS sequence"/>
</dbReference>
<evidence type="ECO:0000256" key="1">
    <source>
        <dbReference type="ARBA" id="ARBA00011900"/>
    </source>
</evidence>
<dbReference type="SUPFAM" id="SSF53335">
    <property type="entry name" value="S-adenosyl-L-methionine-dependent methyltransferases"/>
    <property type="match status" value="1"/>
</dbReference>
<dbReference type="Pfam" id="PF07669">
    <property type="entry name" value="Eco57I"/>
    <property type="match status" value="1"/>
</dbReference>
<comment type="caution">
    <text evidence="8">The sequence shown here is derived from an EMBL/GenBank/DDBJ whole genome shotgun (WGS) entry which is preliminary data.</text>
</comment>
<dbReference type="OrthoDB" id="9814572at2"/>
<evidence type="ECO:0000259" key="7">
    <source>
        <dbReference type="Pfam" id="PF07669"/>
    </source>
</evidence>
<evidence type="ECO:0000256" key="3">
    <source>
        <dbReference type="ARBA" id="ARBA00022679"/>
    </source>
</evidence>
<dbReference type="InterPro" id="IPR002052">
    <property type="entry name" value="DNA_methylase_N6_adenine_CS"/>
</dbReference>
<dbReference type="GO" id="GO:0006304">
    <property type="term" value="P:DNA modification"/>
    <property type="evidence" value="ECO:0007669"/>
    <property type="project" value="InterPro"/>
</dbReference>
<reference evidence="8 9" key="1">
    <citation type="submission" date="2018-08" db="EMBL/GenBank/DDBJ databases">
        <title>Meiothermus roseus NBRC 110900 genome sequencing project.</title>
        <authorList>
            <person name="Da Costa M.S."/>
            <person name="Albuquerque L."/>
            <person name="Raposo P."/>
            <person name="Froufe H.J.C."/>
            <person name="Barroso C.S."/>
            <person name="Egas C."/>
        </authorList>
    </citation>
    <scope>NUCLEOTIDE SEQUENCE [LARGE SCALE GENOMIC DNA]</scope>
    <source>
        <strain evidence="8 9">NBRC 110900</strain>
    </source>
</reference>
<keyword evidence="9" id="KW-1185">Reference proteome</keyword>
<feature type="domain" description="Type II methyltransferase M.TaqI-like" evidence="7">
    <location>
        <begin position="149"/>
        <end position="243"/>
    </location>
</feature>
<feature type="compositionally biased region" description="Basic residues" evidence="6">
    <location>
        <begin position="425"/>
        <end position="436"/>
    </location>
</feature>
<evidence type="ECO:0000313" key="8">
    <source>
        <dbReference type="EMBL" id="RIH86882.1"/>
    </source>
</evidence>
<proteinExistence type="predicted"/>
<dbReference type="InterPro" id="IPR011639">
    <property type="entry name" value="MethylTrfase_TaqI-like_dom"/>
</dbReference>
<feature type="region of interest" description="Disordered" evidence="6">
    <location>
        <begin position="413"/>
        <end position="436"/>
    </location>
</feature>
<dbReference type="InterPro" id="IPR050953">
    <property type="entry name" value="N4_N6_ade-DNA_methylase"/>
</dbReference>
<dbReference type="PANTHER" id="PTHR33841:SF1">
    <property type="entry name" value="DNA METHYLTRANSFERASE A"/>
    <property type="match status" value="1"/>
</dbReference>
<dbReference type="GO" id="GO:0009007">
    <property type="term" value="F:site-specific DNA-methyltransferase (adenine-specific) activity"/>
    <property type="evidence" value="ECO:0007669"/>
    <property type="project" value="UniProtKB-EC"/>
</dbReference>
<accession>A0A399EWG8</accession>
<organism evidence="8 9">
    <name type="scientific">Calidithermus roseus</name>
    <dbReference type="NCBI Taxonomy" id="1644118"/>
    <lineage>
        <taxon>Bacteria</taxon>
        <taxon>Thermotogati</taxon>
        <taxon>Deinococcota</taxon>
        <taxon>Deinococci</taxon>
        <taxon>Thermales</taxon>
        <taxon>Thermaceae</taxon>
        <taxon>Calidithermus</taxon>
    </lineage>
</organism>
<dbReference type="GO" id="GO:0032259">
    <property type="term" value="P:methylation"/>
    <property type="evidence" value="ECO:0007669"/>
    <property type="project" value="UniProtKB-KW"/>
</dbReference>
<dbReference type="PRINTS" id="PR00507">
    <property type="entry name" value="N12N6MTFRASE"/>
</dbReference>